<accession>A0ABD0YLF1</accession>
<dbReference type="Proteomes" id="UP001558652">
    <property type="component" value="Unassembled WGS sequence"/>
</dbReference>
<evidence type="ECO:0000313" key="5">
    <source>
        <dbReference type="Proteomes" id="UP001558652"/>
    </source>
</evidence>
<feature type="repeat" description="ANK" evidence="3">
    <location>
        <begin position="8"/>
        <end position="40"/>
    </location>
</feature>
<evidence type="ECO:0008006" key="6">
    <source>
        <dbReference type="Google" id="ProtNLM"/>
    </source>
</evidence>
<evidence type="ECO:0000313" key="4">
    <source>
        <dbReference type="EMBL" id="KAL1132095.1"/>
    </source>
</evidence>
<feature type="repeat" description="ANK" evidence="3">
    <location>
        <begin position="41"/>
        <end position="73"/>
    </location>
</feature>
<evidence type="ECO:0000256" key="2">
    <source>
        <dbReference type="ARBA" id="ARBA00023043"/>
    </source>
</evidence>
<feature type="repeat" description="ANK" evidence="3">
    <location>
        <begin position="107"/>
        <end position="139"/>
    </location>
</feature>
<sequence>MIGLLLQTGTTALFFAAQSGYLEIAKLLIEHGSPVDNPSVDGGTPLFVACQYDHLDVIELLISHGARVNAQMKDGATPVFIASQNGHPRTVQYLLGRGAQVSLCRLDAATPLWIASQMNHRQVCRILLQAGHPVDTLRRNGATPLFKACHKGHTDVVQELLKYKPALGILPNGESCLHAACLFGHLGCVKLLVHSGADPSLTNIEGATPLQLAHQAGHKQIVEYLTQVYHRQSQPIEPKPLNRG</sequence>
<keyword evidence="2 3" id="KW-0040">ANK repeat</keyword>
<dbReference type="SMART" id="SM00248">
    <property type="entry name" value="ANK"/>
    <property type="match status" value="7"/>
</dbReference>
<feature type="repeat" description="ANK" evidence="3">
    <location>
        <begin position="74"/>
        <end position="106"/>
    </location>
</feature>
<feature type="repeat" description="ANK" evidence="3">
    <location>
        <begin position="172"/>
        <end position="204"/>
    </location>
</feature>
<dbReference type="InterPro" id="IPR002110">
    <property type="entry name" value="Ankyrin_rpt"/>
</dbReference>
<keyword evidence="5" id="KW-1185">Reference proteome</keyword>
<feature type="repeat" description="ANK" evidence="3">
    <location>
        <begin position="140"/>
        <end position="162"/>
    </location>
</feature>
<organism evidence="4 5">
    <name type="scientific">Ranatra chinensis</name>
    <dbReference type="NCBI Taxonomy" id="642074"/>
    <lineage>
        <taxon>Eukaryota</taxon>
        <taxon>Metazoa</taxon>
        <taxon>Ecdysozoa</taxon>
        <taxon>Arthropoda</taxon>
        <taxon>Hexapoda</taxon>
        <taxon>Insecta</taxon>
        <taxon>Pterygota</taxon>
        <taxon>Neoptera</taxon>
        <taxon>Paraneoptera</taxon>
        <taxon>Hemiptera</taxon>
        <taxon>Heteroptera</taxon>
        <taxon>Panheteroptera</taxon>
        <taxon>Nepomorpha</taxon>
        <taxon>Nepidae</taxon>
        <taxon>Ranatrinae</taxon>
        <taxon>Ranatra</taxon>
    </lineage>
</organism>
<gene>
    <name evidence="4" type="ORF">AAG570_010053</name>
</gene>
<name>A0ABD0YLF1_9HEMI</name>
<dbReference type="PROSITE" id="PS50088">
    <property type="entry name" value="ANK_REPEAT"/>
    <property type="match status" value="6"/>
</dbReference>
<dbReference type="PANTHER" id="PTHR24198:SF194">
    <property type="entry name" value="INVERSIN-A"/>
    <property type="match status" value="1"/>
</dbReference>
<keyword evidence="1" id="KW-0677">Repeat</keyword>
<evidence type="ECO:0000256" key="3">
    <source>
        <dbReference type="PROSITE-ProRule" id="PRU00023"/>
    </source>
</evidence>
<proteinExistence type="predicted"/>
<dbReference type="EMBL" id="JBFDAA010000005">
    <property type="protein sequence ID" value="KAL1132095.1"/>
    <property type="molecule type" value="Genomic_DNA"/>
</dbReference>
<dbReference type="PRINTS" id="PR01415">
    <property type="entry name" value="ANKYRIN"/>
</dbReference>
<protein>
    <recommendedName>
        <fullName evidence="6">Ankyrin repeat domain-containing protein 29</fullName>
    </recommendedName>
</protein>
<dbReference type="Pfam" id="PF12796">
    <property type="entry name" value="Ank_2"/>
    <property type="match status" value="2"/>
</dbReference>
<dbReference type="Pfam" id="PF00023">
    <property type="entry name" value="Ank"/>
    <property type="match status" value="2"/>
</dbReference>
<evidence type="ECO:0000256" key="1">
    <source>
        <dbReference type="ARBA" id="ARBA00022737"/>
    </source>
</evidence>
<comment type="caution">
    <text evidence="4">The sequence shown here is derived from an EMBL/GenBank/DDBJ whole genome shotgun (WGS) entry which is preliminary data.</text>
</comment>
<dbReference type="PROSITE" id="PS50297">
    <property type="entry name" value="ANK_REP_REGION"/>
    <property type="match status" value="5"/>
</dbReference>
<dbReference type="Gene3D" id="1.25.40.20">
    <property type="entry name" value="Ankyrin repeat-containing domain"/>
    <property type="match status" value="3"/>
</dbReference>
<reference evidence="4 5" key="1">
    <citation type="submission" date="2024-07" db="EMBL/GenBank/DDBJ databases">
        <title>Chromosome-level genome assembly of the water stick insect Ranatra chinensis (Heteroptera: Nepidae).</title>
        <authorList>
            <person name="Liu X."/>
        </authorList>
    </citation>
    <scope>NUCLEOTIDE SEQUENCE [LARGE SCALE GENOMIC DNA]</scope>
    <source>
        <strain evidence="4">Cailab_2021Rc</strain>
        <tissue evidence="4">Muscle</tissue>
    </source>
</reference>
<dbReference type="PANTHER" id="PTHR24198">
    <property type="entry name" value="ANKYRIN REPEAT AND PROTEIN KINASE DOMAIN-CONTAINING PROTEIN"/>
    <property type="match status" value="1"/>
</dbReference>
<dbReference type="InterPro" id="IPR036770">
    <property type="entry name" value="Ankyrin_rpt-contain_sf"/>
</dbReference>
<dbReference type="SUPFAM" id="SSF48403">
    <property type="entry name" value="Ankyrin repeat"/>
    <property type="match status" value="1"/>
</dbReference>
<dbReference type="AlphaFoldDB" id="A0ABD0YLF1"/>